<dbReference type="GO" id="GO:0003985">
    <property type="term" value="F:acetyl-CoA C-acetyltransferase activity"/>
    <property type="evidence" value="ECO:0007669"/>
    <property type="project" value="UniProtKB-EC"/>
</dbReference>
<dbReference type="InterPro" id="IPR020617">
    <property type="entry name" value="Thiolase_C"/>
</dbReference>
<dbReference type="InterPro" id="IPR005225">
    <property type="entry name" value="Small_GTP-bd"/>
</dbReference>
<dbReference type="GO" id="GO:0046872">
    <property type="term" value="F:metal ion binding"/>
    <property type="evidence" value="ECO:0007669"/>
    <property type="project" value="UniProtKB-KW"/>
</dbReference>
<dbReference type="SMART" id="SM00177">
    <property type="entry name" value="ARF"/>
    <property type="match status" value="1"/>
</dbReference>
<feature type="region of interest" description="Disordered" evidence="23">
    <location>
        <begin position="847"/>
        <end position="872"/>
    </location>
</feature>
<evidence type="ECO:0000313" key="28">
    <source>
        <dbReference type="Proteomes" id="UP000053890"/>
    </source>
</evidence>
<dbReference type="InterPro" id="IPR002155">
    <property type="entry name" value="Thiolase"/>
</dbReference>
<feature type="domain" description="Aminotransferase class I/classII large" evidence="25">
    <location>
        <begin position="410"/>
        <end position="761"/>
    </location>
</feature>
<feature type="binding site" evidence="21">
    <location>
        <begin position="24"/>
        <end position="31"/>
    </location>
    <ligand>
        <name>GTP</name>
        <dbReference type="ChEBI" id="CHEBI:37565"/>
    </ligand>
</feature>
<dbReference type="EC" id="2.3.1.37" evidence="9"/>
<organism evidence="27 28">
    <name type="scientific">Rhodotorula graminis (strain WP1)</name>
    <dbReference type="NCBI Taxonomy" id="578459"/>
    <lineage>
        <taxon>Eukaryota</taxon>
        <taxon>Fungi</taxon>
        <taxon>Dikarya</taxon>
        <taxon>Basidiomycota</taxon>
        <taxon>Pucciniomycotina</taxon>
        <taxon>Microbotryomycetes</taxon>
        <taxon>Sporidiobolales</taxon>
        <taxon>Sporidiobolaceae</taxon>
        <taxon>Rhodotorula</taxon>
    </lineage>
</organism>
<evidence type="ECO:0000256" key="3">
    <source>
        <dbReference type="ARBA" id="ARBA00004173"/>
    </source>
</evidence>
<evidence type="ECO:0000256" key="6">
    <source>
        <dbReference type="ARBA" id="ARBA00010982"/>
    </source>
</evidence>
<evidence type="ECO:0000256" key="10">
    <source>
        <dbReference type="ARBA" id="ARBA00019560"/>
    </source>
</evidence>
<comment type="cofactor">
    <cofactor evidence="1">
        <name>pyridoxal 5'-phosphate</name>
        <dbReference type="ChEBI" id="CHEBI:597326"/>
    </cofactor>
</comment>
<feature type="region of interest" description="Disordered" evidence="23">
    <location>
        <begin position="246"/>
        <end position="342"/>
    </location>
</feature>
<evidence type="ECO:0000256" key="18">
    <source>
        <dbReference type="ARBA" id="ARBA00023133"/>
    </source>
</evidence>
<dbReference type="NCBIfam" id="TIGR01821">
    <property type="entry name" value="5aminolev_synth"/>
    <property type="match status" value="1"/>
</dbReference>
<dbReference type="Gene3D" id="3.90.1150.10">
    <property type="entry name" value="Aspartate Aminotransferase, domain 1"/>
    <property type="match status" value="1"/>
</dbReference>
<dbReference type="InterPro" id="IPR020615">
    <property type="entry name" value="Thiolase_acyl_enz_int_AS"/>
</dbReference>
<keyword evidence="14" id="KW-0663">Pyridoxal phosphate</keyword>
<dbReference type="InterPro" id="IPR015424">
    <property type="entry name" value="PyrdxlP-dep_Trfase"/>
</dbReference>
<comment type="similarity">
    <text evidence="6">Belongs to the thiolase-like superfamily. Thiolase family.</text>
</comment>
<dbReference type="PANTHER" id="PTHR18919:SF156">
    <property type="entry name" value="ACETYL-COA ACETYLTRANSFERASE, MITOCHONDRIAL"/>
    <property type="match status" value="1"/>
</dbReference>
<comment type="subcellular location">
    <subcellularLocation>
        <location evidence="3">Mitochondrion</location>
    </subcellularLocation>
</comment>
<dbReference type="PROSITE" id="PS00098">
    <property type="entry name" value="THIOLASE_1"/>
    <property type="match status" value="1"/>
</dbReference>
<dbReference type="EMBL" id="KQ474080">
    <property type="protein sequence ID" value="KPV74339.1"/>
    <property type="molecule type" value="Genomic_DNA"/>
</dbReference>
<keyword evidence="22" id="KW-0460">Magnesium</keyword>
<dbReference type="CDD" id="cd00751">
    <property type="entry name" value="thiolase"/>
    <property type="match status" value="1"/>
</dbReference>
<evidence type="ECO:0000256" key="2">
    <source>
        <dbReference type="ARBA" id="ARBA00003076"/>
    </source>
</evidence>
<gene>
    <name evidence="27" type="ORF">RHOBADRAFT_66591</name>
</gene>
<dbReference type="PROSITE" id="PS51417">
    <property type="entry name" value="ARF"/>
    <property type="match status" value="1"/>
</dbReference>
<evidence type="ECO:0000256" key="21">
    <source>
        <dbReference type="PIRSR" id="PIRSR606689-1"/>
    </source>
</evidence>
<dbReference type="PROSITE" id="PS00599">
    <property type="entry name" value="AA_TRANSFER_CLASS_2"/>
    <property type="match status" value="1"/>
</dbReference>
<dbReference type="NCBIfam" id="TIGR01930">
    <property type="entry name" value="AcCoA-C-Actrans"/>
    <property type="match status" value="1"/>
</dbReference>
<dbReference type="EC" id="2.3.1.9" evidence="8"/>
<evidence type="ECO:0000313" key="27">
    <source>
        <dbReference type="EMBL" id="KPV74339.1"/>
    </source>
</evidence>
<keyword evidence="19 21" id="KW-0342">GTP-binding</keyword>
<keyword evidence="28" id="KW-1185">Reference proteome</keyword>
<dbReference type="Pfam" id="PF02803">
    <property type="entry name" value="Thiolase_C"/>
    <property type="match status" value="1"/>
</dbReference>
<dbReference type="Gene3D" id="3.40.640.10">
    <property type="entry name" value="Type I PLP-dependent aspartate aminotransferase-like (Major domain)"/>
    <property type="match status" value="1"/>
</dbReference>
<keyword evidence="20" id="KW-0012">Acyltransferase</keyword>
<feature type="domain" description="Thiolase C-terminal" evidence="26">
    <location>
        <begin position="1142"/>
        <end position="1262"/>
    </location>
</feature>
<keyword evidence="11" id="KW-0808">Transferase</keyword>
<comment type="subunit">
    <text evidence="7">Homotetramer.</text>
</comment>
<evidence type="ECO:0000256" key="17">
    <source>
        <dbReference type="ARBA" id="ARBA00023128"/>
    </source>
</evidence>
<evidence type="ECO:0000256" key="19">
    <source>
        <dbReference type="ARBA" id="ARBA00023134"/>
    </source>
</evidence>
<dbReference type="GO" id="GO:0030170">
    <property type="term" value="F:pyridoxal phosphate binding"/>
    <property type="evidence" value="ECO:0007669"/>
    <property type="project" value="InterPro"/>
</dbReference>
<evidence type="ECO:0000256" key="12">
    <source>
        <dbReference type="ARBA" id="ARBA00022723"/>
    </source>
</evidence>
<dbReference type="InterPro" id="IPR020616">
    <property type="entry name" value="Thiolase_N"/>
</dbReference>
<dbReference type="InterPro" id="IPR001917">
    <property type="entry name" value="Aminotrans_II_pyridoxalP_BS"/>
</dbReference>
<dbReference type="CDD" id="cd06454">
    <property type="entry name" value="KBL_like"/>
    <property type="match status" value="1"/>
</dbReference>
<feature type="binding site" evidence="21">
    <location>
        <begin position="133"/>
        <end position="136"/>
    </location>
    <ligand>
        <name>GTP</name>
        <dbReference type="ChEBI" id="CHEBI:37565"/>
    </ligand>
</feature>
<sequence>MYRLVTGFVAHLMQKQEYSVLIMGLDNAGKTTFLEKVKSTFNRTADIDPKSIAPTIGQNIGRITLSSTVLQFWDLGGQRDIRSIWTKYYADCHAVVFVIDSTDKERIEECWAVFETIVTDHRVDGVPTLVLANKQDCEGAMAVEDIKQMFNRHIVDKLDVSESAVLPISALRGDGIREAVDWLFLRVHHACPFLRQSPVAALRSYSTQRSLVPAPGGNRLAELASTQCPLMRTALVHTQRNVAPAAAHGLHTRAADATTTTTTEANHLSLKKSSSSSPARGYASVAEVEQDALRRAVDPSGAEQVGAPSFVNPASTTDSPSSAGSSAATQDGASQQQAHASDRPTCALGFAKHNVTSHRPGFDYEAFYGSELAKKHQDKSYRYFNNVNRLAAKYPVAHTANKADEVTVHCSNDYLGMGRHPVTLAAIHETLDTYGAGAGGTRNIAGNGAMHLALEAELAQLHHKPAALVFSSCYVANVETLSTLGAKLPGCVILSDEMNHASMIQGMRHSRAPKVIFKHNDLADLERKLQQLPVDVPKLIAFESVYSMSGTVGPIKEICDLADKYGALTFLDEVHAVGMYGPTGAGVAEHLDWAQNALGGAKGNVMDRVDIITGTLGKAYGVVGGYIAGSTRFVDMVRSYAPGFIFTTSLPPSTAAGARASIAYQREHLGDRQGQQRNVAKVKRDLTAIGIPVIPNPSHIVPLLVGNAELAKRASDLLLTKHKLYIQSINFPTVSVGDERLRITPSPLHTDAQLADLVNALDSVWDELGLKRTSEWAAQGGHCGVGLDAVEGAKAPEVVNLWTDEQLAFADLDAARKAAKAAVGAKGDAVWAASELTLALVPPLVPPRRAPPFPRGNNLPSNDRAAAQSSSTAPAGLREVFIVGAARTPVGSFQGALKAASAVQLGVAAVKGVLSQSKVPADQVEDLYFGQVLQGGSGQSPARQVVIGAGLPESTEATTVNKVCASGMKAVMLASQNIQTGQRDLMVAGGMESMSNAPFYMPRTPATFGHVQALDAIVKDGLTDVYGDYPMGNCAEETAKKHQITREDQDKYCLESYRKAADAWKAGAFKNEIAPVTLSTRAGDVVISEDEEYKKIKPEKVASLKPVFKKDGTVTAANASNLNDGASALVLASQDKVSELGLTPLAKVVAFADAACAPIDFPIAPAKAIPAALKRAGITIDQVAKFEVNEAFSAVAIANQKILDIPTDKLNVSGGAVALGHALGSSGSRIIVTLVHLLQPGEYGVAGVCNGGGGASAIVIQRL</sequence>
<keyword evidence="13 21" id="KW-0547">Nucleotide-binding</keyword>
<dbReference type="UniPathway" id="UPA00251">
    <property type="reaction ID" value="UER00375"/>
</dbReference>
<dbReference type="SUPFAM" id="SSF53383">
    <property type="entry name" value="PLP-dependent transferases"/>
    <property type="match status" value="1"/>
</dbReference>
<dbReference type="Gene3D" id="3.40.47.10">
    <property type="match status" value="2"/>
</dbReference>
<dbReference type="InterPro" id="IPR016039">
    <property type="entry name" value="Thiolase-like"/>
</dbReference>
<dbReference type="OrthoDB" id="10263824at2759"/>
<dbReference type="InterPro" id="IPR004839">
    <property type="entry name" value="Aminotransferase_I/II_large"/>
</dbReference>
<dbReference type="Proteomes" id="UP000053890">
    <property type="component" value="Unassembled WGS sequence"/>
</dbReference>
<evidence type="ECO:0000256" key="22">
    <source>
        <dbReference type="PIRSR" id="PIRSR606689-2"/>
    </source>
</evidence>
<evidence type="ECO:0000259" key="25">
    <source>
        <dbReference type="Pfam" id="PF00155"/>
    </source>
</evidence>
<dbReference type="GO" id="GO:0006635">
    <property type="term" value="P:fatty acid beta-oxidation"/>
    <property type="evidence" value="ECO:0007669"/>
    <property type="project" value="TreeGrafter"/>
</dbReference>
<evidence type="ECO:0000256" key="16">
    <source>
        <dbReference type="ARBA" id="ARBA00022958"/>
    </source>
</evidence>
<feature type="compositionally biased region" description="Low complexity" evidence="23">
    <location>
        <begin position="314"/>
        <end position="329"/>
    </location>
</feature>
<dbReference type="InterPro" id="IPR020610">
    <property type="entry name" value="Thiolase_AS"/>
</dbReference>
<feature type="binding site" evidence="21">
    <location>
        <position position="77"/>
    </location>
    <ligand>
        <name>GTP</name>
        <dbReference type="ChEBI" id="CHEBI:37565"/>
    </ligand>
</feature>
<dbReference type="Pfam" id="PF00108">
    <property type="entry name" value="Thiolase_N"/>
    <property type="match status" value="1"/>
</dbReference>
<feature type="domain" description="Thiolase N-terminal" evidence="24">
    <location>
        <begin position="880"/>
        <end position="1134"/>
    </location>
</feature>
<evidence type="ECO:0000256" key="1">
    <source>
        <dbReference type="ARBA" id="ARBA00001933"/>
    </source>
</evidence>
<reference evidence="27 28" key="1">
    <citation type="journal article" date="2015" name="Front. Microbiol.">
        <title>Genome sequence of the plant growth promoting endophytic yeast Rhodotorula graminis WP1.</title>
        <authorList>
            <person name="Firrincieli A."/>
            <person name="Otillar R."/>
            <person name="Salamov A."/>
            <person name="Schmutz J."/>
            <person name="Khan Z."/>
            <person name="Redman R.S."/>
            <person name="Fleck N.D."/>
            <person name="Lindquist E."/>
            <person name="Grigoriev I.V."/>
            <person name="Doty S.L."/>
        </authorList>
    </citation>
    <scope>NUCLEOTIDE SEQUENCE [LARGE SCALE GENOMIC DNA]</scope>
    <source>
        <strain evidence="27 28">WP1</strain>
    </source>
</reference>
<proteinExistence type="inferred from homology"/>
<feature type="compositionally biased region" description="Low complexity" evidence="23">
    <location>
        <begin position="255"/>
        <end position="265"/>
    </location>
</feature>
<dbReference type="GO" id="GO:0003870">
    <property type="term" value="F:5-aminolevulinate synthase activity"/>
    <property type="evidence" value="ECO:0007669"/>
    <property type="project" value="UniProtKB-EC"/>
</dbReference>
<dbReference type="InterPro" id="IPR015422">
    <property type="entry name" value="PyrdxlP-dep_Trfase_small"/>
</dbReference>
<comment type="pathway">
    <text evidence="4">Porphyrin-containing compound metabolism; protoporphyrin-IX biosynthesis; 5-aminolevulinate from glycine: step 1/1.</text>
</comment>
<feature type="binding site" evidence="22">
    <location>
        <position position="31"/>
    </location>
    <ligand>
        <name>Mg(2+)</name>
        <dbReference type="ChEBI" id="CHEBI:18420"/>
    </ligand>
</feature>
<feature type="binding site" evidence="22">
    <location>
        <position position="55"/>
    </location>
    <ligand>
        <name>Mg(2+)</name>
        <dbReference type="ChEBI" id="CHEBI:18420"/>
    </ligand>
</feature>
<evidence type="ECO:0000256" key="7">
    <source>
        <dbReference type="ARBA" id="ARBA00011881"/>
    </source>
</evidence>
<dbReference type="Gene3D" id="3.40.50.300">
    <property type="entry name" value="P-loop containing nucleotide triphosphate hydrolases"/>
    <property type="match status" value="1"/>
</dbReference>
<evidence type="ECO:0000256" key="9">
    <source>
        <dbReference type="ARBA" id="ARBA00013257"/>
    </source>
</evidence>
<dbReference type="PANTHER" id="PTHR18919">
    <property type="entry name" value="ACETYL-COA C-ACYLTRANSFERASE"/>
    <property type="match status" value="1"/>
</dbReference>
<dbReference type="Pfam" id="PF00025">
    <property type="entry name" value="Arf"/>
    <property type="match status" value="1"/>
</dbReference>
<keyword evidence="15" id="KW-0809">Transit peptide</keyword>
<evidence type="ECO:0000256" key="11">
    <source>
        <dbReference type="ARBA" id="ARBA00022679"/>
    </source>
</evidence>
<evidence type="ECO:0000256" key="8">
    <source>
        <dbReference type="ARBA" id="ARBA00012705"/>
    </source>
</evidence>
<evidence type="ECO:0000256" key="14">
    <source>
        <dbReference type="ARBA" id="ARBA00022898"/>
    </source>
</evidence>
<dbReference type="SUPFAM" id="SSF52540">
    <property type="entry name" value="P-loop containing nucleoside triphosphate hydrolases"/>
    <property type="match status" value="1"/>
</dbReference>
<dbReference type="PRINTS" id="PR00328">
    <property type="entry name" value="SAR1GTPBP"/>
</dbReference>
<dbReference type="GO" id="GO:0005525">
    <property type="term" value="F:GTP binding"/>
    <property type="evidence" value="ECO:0007669"/>
    <property type="project" value="UniProtKB-KW"/>
</dbReference>
<dbReference type="SUPFAM" id="SSF53901">
    <property type="entry name" value="Thiolase-like"/>
    <property type="match status" value="2"/>
</dbReference>
<name>A0A194S1E5_RHOGW</name>
<keyword evidence="12 22" id="KW-0479">Metal-binding</keyword>
<evidence type="ECO:0000259" key="24">
    <source>
        <dbReference type="Pfam" id="PF00108"/>
    </source>
</evidence>
<dbReference type="GO" id="GO:0005739">
    <property type="term" value="C:mitochondrion"/>
    <property type="evidence" value="ECO:0007669"/>
    <property type="project" value="UniProtKB-SubCell"/>
</dbReference>
<evidence type="ECO:0000256" key="13">
    <source>
        <dbReference type="ARBA" id="ARBA00022741"/>
    </source>
</evidence>
<protein>
    <recommendedName>
        <fullName evidence="10">5-aminolevulinate synthase, mitochondrial</fullName>
        <ecNumber evidence="9">2.3.1.37</ecNumber>
        <ecNumber evidence="8">2.3.1.9</ecNumber>
    </recommendedName>
</protein>
<dbReference type="NCBIfam" id="TIGR00231">
    <property type="entry name" value="small_GTP"/>
    <property type="match status" value="1"/>
</dbReference>
<dbReference type="STRING" id="578459.A0A194S1E5"/>
<evidence type="ECO:0000256" key="15">
    <source>
        <dbReference type="ARBA" id="ARBA00022946"/>
    </source>
</evidence>
<dbReference type="PROSITE" id="PS00099">
    <property type="entry name" value="THIOLASE_3"/>
    <property type="match status" value="1"/>
</dbReference>
<keyword evidence="18" id="KW-0350">Heme biosynthesis</keyword>
<dbReference type="AlphaFoldDB" id="A0A194S1E5"/>
<accession>A0A194S1E5</accession>
<comment type="function">
    <text evidence="2">Catalyzes the synthesis of 5-aminolevulinate (ALA) from succinyl-CoA and glycine, the first and rate-limiting step in heme biosynthesis.</text>
</comment>
<evidence type="ECO:0000259" key="26">
    <source>
        <dbReference type="Pfam" id="PF02803"/>
    </source>
</evidence>
<evidence type="ECO:0000256" key="23">
    <source>
        <dbReference type="SAM" id="MobiDB-lite"/>
    </source>
</evidence>
<dbReference type="Pfam" id="PF00155">
    <property type="entry name" value="Aminotran_1_2"/>
    <property type="match status" value="1"/>
</dbReference>
<dbReference type="InterPro" id="IPR006689">
    <property type="entry name" value="Small_GTPase_ARF/SAR"/>
</dbReference>
<evidence type="ECO:0000256" key="20">
    <source>
        <dbReference type="ARBA" id="ARBA00023315"/>
    </source>
</evidence>
<dbReference type="GO" id="GO:0003924">
    <property type="term" value="F:GTPase activity"/>
    <property type="evidence" value="ECO:0007669"/>
    <property type="project" value="InterPro"/>
</dbReference>
<dbReference type="InterPro" id="IPR027417">
    <property type="entry name" value="P-loop_NTPase"/>
</dbReference>
<dbReference type="InterPro" id="IPR015421">
    <property type="entry name" value="PyrdxlP-dep_Trfase_major"/>
</dbReference>
<dbReference type="InterPro" id="IPR010961">
    <property type="entry name" value="4pyrrol_synth_NH2levulA_synth"/>
</dbReference>
<keyword evidence="16" id="KW-0630">Potassium</keyword>
<evidence type="ECO:0000256" key="4">
    <source>
        <dbReference type="ARBA" id="ARBA00005029"/>
    </source>
</evidence>
<evidence type="ECO:0000256" key="5">
    <source>
        <dbReference type="ARBA" id="ARBA00008392"/>
    </source>
</evidence>
<dbReference type="GeneID" id="28979465"/>
<dbReference type="SMART" id="SM00178">
    <property type="entry name" value="SAR"/>
    <property type="match status" value="1"/>
</dbReference>
<dbReference type="FunFam" id="3.40.640.10:FF:000006">
    <property type="entry name" value="5-aminolevulinate synthase, mitochondrial"/>
    <property type="match status" value="1"/>
</dbReference>
<comment type="similarity">
    <text evidence="5">Belongs to the class-II pyridoxal-phosphate-dependent aminotransferase family.</text>
</comment>
<keyword evidence="17" id="KW-0496">Mitochondrion</keyword>
<dbReference type="RefSeq" id="XP_018270388.1">
    <property type="nucleotide sequence ID" value="XM_018419019.1"/>
</dbReference>
<dbReference type="FunFam" id="3.40.47.10:FF:000007">
    <property type="entry name" value="acetyl-CoA acetyltransferase, mitochondrial"/>
    <property type="match status" value="1"/>
</dbReference>
<dbReference type="GO" id="GO:0006782">
    <property type="term" value="P:protoporphyrinogen IX biosynthetic process"/>
    <property type="evidence" value="ECO:0007669"/>
    <property type="project" value="UniProtKB-UniPathway"/>
</dbReference>